<dbReference type="PANTHER" id="PTHR36933:SF1">
    <property type="entry name" value="SLL0788 PROTEIN"/>
    <property type="match status" value="1"/>
</dbReference>
<reference evidence="4 5" key="1">
    <citation type="submission" date="2010-10" db="EMBL/GenBank/DDBJ databases">
        <title>Complete sequence of Frankia sp. EuI1c.</title>
        <authorList>
            <consortium name="US DOE Joint Genome Institute"/>
            <person name="Lucas S."/>
            <person name="Copeland A."/>
            <person name="Lapidus A."/>
            <person name="Cheng J.-F."/>
            <person name="Bruce D."/>
            <person name="Goodwin L."/>
            <person name="Pitluck S."/>
            <person name="Chertkov O."/>
            <person name="Detter J.C."/>
            <person name="Han C."/>
            <person name="Tapia R."/>
            <person name="Land M."/>
            <person name="Hauser L."/>
            <person name="Jeffries C."/>
            <person name="Kyrpides N."/>
            <person name="Ivanova N."/>
            <person name="Mikhailova N."/>
            <person name="Beauchemin N."/>
            <person name="Sen A."/>
            <person name="Sur S.A."/>
            <person name="Gtari M."/>
            <person name="Wall L."/>
            <person name="Tisa L."/>
            <person name="Woyke T."/>
        </authorList>
    </citation>
    <scope>NUCLEOTIDE SEQUENCE [LARGE SCALE GENOMIC DNA]</scope>
    <source>
        <strain evidence="5">DSM 45817 / CECT 9037 / EuI1c</strain>
    </source>
</reference>
<feature type="domain" description="DUF305" evidence="3">
    <location>
        <begin position="83"/>
        <end position="255"/>
    </location>
</feature>
<keyword evidence="2" id="KW-0472">Membrane</keyword>
<evidence type="ECO:0000313" key="4">
    <source>
        <dbReference type="EMBL" id="ADP78684.1"/>
    </source>
</evidence>
<dbReference type="InterPro" id="IPR012347">
    <property type="entry name" value="Ferritin-like"/>
</dbReference>
<dbReference type="Gene3D" id="1.20.1260.10">
    <property type="match status" value="1"/>
</dbReference>
<keyword evidence="2" id="KW-1133">Transmembrane helix</keyword>
<gene>
    <name evidence="4" type="ordered locus">FraEuI1c_0606</name>
</gene>
<keyword evidence="2" id="KW-0812">Transmembrane</keyword>
<dbReference type="Pfam" id="PF03713">
    <property type="entry name" value="DUF305"/>
    <property type="match status" value="1"/>
</dbReference>
<evidence type="ECO:0000256" key="1">
    <source>
        <dbReference type="SAM" id="MobiDB-lite"/>
    </source>
</evidence>
<dbReference type="InParanoid" id="E3JCI8"/>
<dbReference type="KEGG" id="fri:FraEuI1c_0606"/>
<organism evidence="4 5">
    <name type="scientific">Pseudofrankia inefficax (strain DSM 45817 / CECT 9037 / DDB 130130 / EuI1c)</name>
    <name type="common">Frankia inefficax</name>
    <dbReference type="NCBI Taxonomy" id="298654"/>
    <lineage>
        <taxon>Bacteria</taxon>
        <taxon>Bacillati</taxon>
        <taxon>Actinomycetota</taxon>
        <taxon>Actinomycetes</taxon>
        <taxon>Frankiales</taxon>
        <taxon>Frankiaceae</taxon>
        <taxon>Pseudofrankia</taxon>
    </lineage>
</organism>
<sequence length="266" mass="27724">MVSAQRTEAPPDDVPATDRPVTEGRAGDLPARDVRADDAAPARGRRSRLVWAPLVVVLAAALVAAGFGLRGLTNGAPGNGSVDAGFLRDMSEHHGQAVQMGMLEFSHGADPQSVAMGQDIALTQQREIGVMGSWLADWGLTQSTVGAPMIWMGGTGTAADDMAHMPGMAGGGSLGTPVGTDGVRMPGMAGDSELARLAASTGRDSDVRFLTLMIHHHRGGVLMAQYAAQHADQDKVRALAKAMVVVQSAEIQQMEFDLQRLGAPQA</sequence>
<evidence type="ECO:0000259" key="3">
    <source>
        <dbReference type="Pfam" id="PF03713"/>
    </source>
</evidence>
<feature type="transmembrane region" description="Helical" evidence="2">
    <location>
        <begin position="49"/>
        <end position="69"/>
    </location>
</feature>
<feature type="compositionally biased region" description="Basic and acidic residues" evidence="1">
    <location>
        <begin position="20"/>
        <end position="40"/>
    </location>
</feature>
<keyword evidence="5" id="KW-1185">Reference proteome</keyword>
<evidence type="ECO:0000256" key="2">
    <source>
        <dbReference type="SAM" id="Phobius"/>
    </source>
</evidence>
<dbReference type="STRING" id="298654.FraEuI1c_0606"/>
<name>E3JCI8_PSEI1</name>
<feature type="region of interest" description="Disordered" evidence="1">
    <location>
        <begin position="1"/>
        <end position="42"/>
    </location>
</feature>
<accession>E3JCI8</accession>
<dbReference type="InterPro" id="IPR005183">
    <property type="entry name" value="DUF305_CopM-like"/>
</dbReference>
<evidence type="ECO:0000313" key="5">
    <source>
        <dbReference type="Proteomes" id="UP000002484"/>
    </source>
</evidence>
<dbReference type="RefSeq" id="WP_013421806.1">
    <property type="nucleotide sequence ID" value="NC_014666.1"/>
</dbReference>
<dbReference type="EMBL" id="CP002299">
    <property type="protein sequence ID" value="ADP78684.1"/>
    <property type="molecule type" value="Genomic_DNA"/>
</dbReference>
<dbReference type="eggNOG" id="COG3544">
    <property type="taxonomic scope" value="Bacteria"/>
</dbReference>
<dbReference type="AlphaFoldDB" id="E3JCI8"/>
<protein>
    <recommendedName>
        <fullName evidence="3">DUF305 domain-containing protein</fullName>
    </recommendedName>
</protein>
<dbReference type="HOGENOM" id="CLU_074343_0_0_11"/>
<proteinExistence type="predicted"/>
<dbReference type="PANTHER" id="PTHR36933">
    <property type="entry name" value="SLL0788 PROTEIN"/>
    <property type="match status" value="1"/>
</dbReference>
<dbReference type="Proteomes" id="UP000002484">
    <property type="component" value="Chromosome"/>
</dbReference>
<dbReference type="OrthoDB" id="26872at2"/>